<proteinExistence type="inferred from homology"/>
<evidence type="ECO:0000313" key="4">
    <source>
        <dbReference type="Proteomes" id="UP000003781"/>
    </source>
</evidence>
<feature type="domain" description="UspA" evidence="2">
    <location>
        <begin position="25"/>
        <end position="180"/>
    </location>
</feature>
<comment type="similarity">
    <text evidence="1">Belongs to the universal stress protein A family.</text>
</comment>
<reference evidence="3 4" key="1">
    <citation type="submission" date="2007-03" db="EMBL/GenBank/DDBJ databases">
        <authorList>
            <person name="Stal L."/>
            <person name="Ferriera S."/>
            <person name="Johnson J."/>
            <person name="Kravitz S."/>
            <person name="Beeson K."/>
            <person name="Sutton G."/>
            <person name="Rogers Y.-H."/>
            <person name="Friedman R."/>
            <person name="Frazier M."/>
            <person name="Venter J.C."/>
        </authorList>
    </citation>
    <scope>NUCLEOTIDE SEQUENCE [LARGE SCALE GENOMIC DNA]</scope>
    <source>
        <strain evidence="3 4">CCY0110</strain>
    </source>
</reference>
<dbReference type="PIRSF" id="PIRSF006276">
    <property type="entry name" value="UspA"/>
    <property type="match status" value="1"/>
</dbReference>
<evidence type="ECO:0000259" key="2">
    <source>
        <dbReference type="Pfam" id="PF00582"/>
    </source>
</evidence>
<comment type="caution">
    <text evidence="3">The sequence shown here is derived from an EMBL/GenBank/DDBJ whole genome shotgun (WGS) entry which is preliminary data.</text>
</comment>
<protein>
    <recommendedName>
        <fullName evidence="2">UspA domain-containing protein</fullName>
    </recommendedName>
</protein>
<dbReference type="PANTHER" id="PTHR46268:SF8">
    <property type="entry name" value="UNIVERSAL STRESS PROTEIN SLL1388"/>
    <property type="match status" value="1"/>
</dbReference>
<organism evidence="3 4">
    <name type="scientific">Crocosphaera chwakensis CCY0110</name>
    <dbReference type="NCBI Taxonomy" id="391612"/>
    <lineage>
        <taxon>Bacteria</taxon>
        <taxon>Bacillati</taxon>
        <taxon>Cyanobacteriota</taxon>
        <taxon>Cyanophyceae</taxon>
        <taxon>Oscillatoriophycideae</taxon>
        <taxon>Chroococcales</taxon>
        <taxon>Aphanothecaceae</taxon>
        <taxon>Crocosphaera</taxon>
        <taxon>Crocosphaera chwakensis</taxon>
    </lineage>
</organism>
<dbReference type="PRINTS" id="PR01438">
    <property type="entry name" value="UNVRSLSTRESS"/>
</dbReference>
<dbReference type="Proteomes" id="UP000003781">
    <property type="component" value="Unassembled WGS sequence"/>
</dbReference>
<dbReference type="CDD" id="cd00293">
    <property type="entry name" value="USP-like"/>
    <property type="match status" value="1"/>
</dbReference>
<keyword evidence="4" id="KW-1185">Reference proteome</keyword>
<dbReference type="SUPFAM" id="SSF52402">
    <property type="entry name" value="Adenine nucleotide alpha hydrolases-like"/>
    <property type="match status" value="1"/>
</dbReference>
<dbReference type="OrthoDB" id="516822at2"/>
<dbReference type="EMBL" id="AAXW01000002">
    <property type="protein sequence ID" value="EAZ93576.1"/>
    <property type="molecule type" value="Genomic_DNA"/>
</dbReference>
<evidence type="ECO:0000313" key="3">
    <source>
        <dbReference type="EMBL" id="EAZ93576.1"/>
    </source>
</evidence>
<dbReference type="Gene3D" id="3.40.50.620">
    <property type="entry name" value="HUPs"/>
    <property type="match status" value="1"/>
</dbReference>
<dbReference type="InterPro" id="IPR014729">
    <property type="entry name" value="Rossmann-like_a/b/a_fold"/>
</dbReference>
<name>A3IIE4_9CHRO</name>
<dbReference type="AlphaFoldDB" id="A3IIE4"/>
<dbReference type="InterPro" id="IPR006016">
    <property type="entry name" value="UspA"/>
</dbReference>
<accession>A3IIE4</accession>
<dbReference type="InterPro" id="IPR006015">
    <property type="entry name" value="Universal_stress_UspA"/>
</dbReference>
<dbReference type="PANTHER" id="PTHR46268">
    <property type="entry name" value="STRESS RESPONSE PROTEIN NHAX"/>
    <property type="match status" value="1"/>
</dbReference>
<evidence type="ECO:0000256" key="1">
    <source>
        <dbReference type="ARBA" id="ARBA00008791"/>
    </source>
</evidence>
<dbReference type="Pfam" id="PF00582">
    <property type="entry name" value="Usp"/>
    <property type="match status" value="1"/>
</dbReference>
<dbReference type="eggNOG" id="COG0589">
    <property type="taxonomic scope" value="Bacteria"/>
</dbReference>
<sequence>MTNQVESREVLNSESLETKIVTPKYKKILVAIEEEDSSQEVFDAALYLAKDQNSQLMILTVVQENLRGNMDLPIYSEMTGYGAIYNQEMIELEEKLIQESLEELQIWLKRLTQKAINQGIKAESDYTYGEPGKQICTLAKTWEADLIVVGRRGRNGLSELLLGSVSNYVVHHAPCSTLVVQH</sequence>
<dbReference type="RefSeq" id="WP_008273085.1">
    <property type="nucleotide sequence ID" value="NZ_AAXW01000002.1"/>
</dbReference>
<gene>
    <name evidence="3" type="ORF">CY0110_17312</name>
</gene>